<protein>
    <submittedName>
        <fullName evidence="1">Uncharacterized protein</fullName>
    </submittedName>
</protein>
<dbReference type="EMBL" id="BPLR01005840">
    <property type="protein sequence ID" value="GIY05418.1"/>
    <property type="molecule type" value="Genomic_DNA"/>
</dbReference>
<evidence type="ECO:0000313" key="2">
    <source>
        <dbReference type="Proteomes" id="UP001054945"/>
    </source>
</evidence>
<proteinExistence type="predicted"/>
<comment type="caution">
    <text evidence="1">The sequence shown here is derived from an EMBL/GenBank/DDBJ whole genome shotgun (WGS) entry which is preliminary data.</text>
</comment>
<name>A0AAV4QDJ6_CAEEX</name>
<evidence type="ECO:0000313" key="1">
    <source>
        <dbReference type="EMBL" id="GIY05418.1"/>
    </source>
</evidence>
<keyword evidence="2" id="KW-1185">Reference proteome</keyword>
<reference evidence="1 2" key="1">
    <citation type="submission" date="2021-06" db="EMBL/GenBank/DDBJ databases">
        <title>Caerostris extrusa draft genome.</title>
        <authorList>
            <person name="Kono N."/>
            <person name="Arakawa K."/>
        </authorList>
    </citation>
    <scope>NUCLEOTIDE SEQUENCE [LARGE SCALE GENOMIC DNA]</scope>
</reference>
<sequence>MDSTKHRLIEDYHADLMESLGKTLAAKERPGKVKAKKEIIKLIASDDALDTEDSSLTATSEYNFSDKHSVTSEEMDLAKNIFHHRRIKPSAIKAKRSVAKEKINVDSTHKWPTVRDSQSPRLSRVVKSYDSEPSLQWAAHSSSDKVKDVRRIRLWIKYLRILSQSRCRMMKKN</sequence>
<gene>
    <name evidence="1" type="ORF">CEXT_476141</name>
</gene>
<accession>A0AAV4QDJ6</accession>
<dbReference type="Proteomes" id="UP001054945">
    <property type="component" value="Unassembled WGS sequence"/>
</dbReference>
<dbReference type="AlphaFoldDB" id="A0AAV4QDJ6"/>
<organism evidence="1 2">
    <name type="scientific">Caerostris extrusa</name>
    <name type="common">Bark spider</name>
    <name type="synonym">Caerostris bankana</name>
    <dbReference type="NCBI Taxonomy" id="172846"/>
    <lineage>
        <taxon>Eukaryota</taxon>
        <taxon>Metazoa</taxon>
        <taxon>Ecdysozoa</taxon>
        <taxon>Arthropoda</taxon>
        <taxon>Chelicerata</taxon>
        <taxon>Arachnida</taxon>
        <taxon>Araneae</taxon>
        <taxon>Araneomorphae</taxon>
        <taxon>Entelegynae</taxon>
        <taxon>Araneoidea</taxon>
        <taxon>Araneidae</taxon>
        <taxon>Caerostris</taxon>
    </lineage>
</organism>